<name>A0AAI9USY2_9PEZI</name>
<gene>
    <name evidence="1" type="ORF">CMEL01_13636</name>
</gene>
<evidence type="ECO:0000313" key="2">
    <source>
        <dbReference type="Proteomes" id="UP001239795"/>
    </source>
</evidence>
<organism evidence="1 2">
    <name type="scientific">Colletotrichum melonis</name>
    <dbReference type="NCBI Taxonomy" id="1209925"/>
    <lineage>
        <taxon>Eukaryota</taxon>
        <taxon>Fungi</taxon>
        <taxon>Dikarya</taxon>
        <taxon>Ascomycota</taxon>
        <taxon>Pezizomycotina</taxon>
        <taxon>Sordariomycetes</taxon>
        <taxon>Hypocreomycetidae</taxon>
        <taxon>Glomerellales</taxon>
        <taxon>Glomerellaceae</taxon>
        <taxon>Colletotrichum</taxon>
        <taxon>Colletotrichum acutatum species complex</taxon>
    </lineage>
</organism>
<comment type="caution">
    <text evidence="1">The sequence shown here is derived from an EMBL/GenBank/DDBJ whole genome shotgun (WGS) entry which is preliminary data.</text>
</comment>
<sequence>MLLFHSIYALISRFAREHSITIDDAPMPVALGCFAGLLQKSNKPVHRRCIQAPHQVIAQFLDAEVSTLGQGWSEDQIMSDWILSGIEQDCRTTAKVECFLARKITWAWKRLRSPLPPGAWRKVILLSQPAELDDRVQTCMALAVVSLVRSCEFGVPKAQAVRQVPIILNRLSAASSYIFSTSPGLP</sequence>
<reference evidence="1 2" key="1">
    <citation type="submission" date="2016-10" db="EMBL/GenBank/DDBJ databases">
        <title>The genome sequence of Colletotrichum fioriniae PJ7.</title>
        <authorList>
            <person name="Baroncelli R."/>
        </authorList>
    </citation>
    <scope>NUCLEOTIDE SEQUENCE [LARGE SCALE GENOMIC DNA]</scope>
    <source>
        <strain evidence="1">Col 31</strain>
    </source>
</reference>
<keyword evidence="2" id="KW-1185">Reference proteome</keyword>
<protein>
    <submittedName>
        <fullName evidence="1">Uncharacterized protein</fullName>
    </submittedName>
</protein>
<proteinExistence type="predicted"/>
<dbReference type="Proteomes" id="UP001239795">
    <property type="component" value="Unassembled WGS sequence"/>
</dbReference>
<dbReference type="AlphaFoldDB" id="A0AAI9USY2"/>
<evidence type="ECO:0000313" key="1">
    <source>
        <dbReference type="EMBL" id="KAK1462525.1"/>
    </source>
</evidence>
<dbReference type="EMBL" id="MLGG01000008">
    <property type="protein sequence ID" value="KAK1462525.1"/>
    <property type="molecule type" value="Genomic_DNA"/>
</dbReference>
<accession>A0AAI9USY2</accession>